<dbReference type="InterPro" id="IPR016187">
    <property type="entry name" value="CTDL_fold"/>
</dbReference>
<dbReference type="Gene3D" id="3.10.100.10">
    <property type="entry name" value="Mannose-Binding Protein A, subunit A"/>
    <property type="match status" value="2"/>
</dbReference>
<dbReference type="AlphaFoldDB" id="A0A3P9J4Y3"/>
<dbReference type="SUPFAM" id="SSF56436">
    <property type="entry name" value="C-type lectin-like"/>
    <property type="match status" value="2"/>
</dbReference>
<evidence type="ECO:0000313" key="4">
    <source>
        <dbReference type="Proteomes" id="UP000265200"/>
    </source>
</evidence>
<reference evidence="3" key="4">
    <citation type="submission" date="2025-09" db="UniProtKB">
        <authorList>
            <consortium name="Ensembl"/>
        </authorList>
    </citation>
    <scope>IDENTIFICATION</scope>
    <source>
        <strain evidence="3">HSOK</strain>
    </source>
</reference>
<reference key="1">
    <citation type="journal article" date="2007" name="Nature">
        <title>The medaka draft genome and insights into vertebrate genome evolution.</title>
        <authorList>
            <person name="Kasahara M."/>
            <person name="Naruse K."/>
            <person name="Sasaki S."/>
            <person name="Nakatani Y."/>
            <person name="Qu W."/>
            <person name="Ahsan B."/>
            <person name="Yamada T."/>
            <person name="Nagayasu Y."/>
            <person name="Doi K."/>
            <person name="Kasai Y."/>
            <person name="Jindo T."/>
            <person name="Kobayashi D."/>
            <person name="Shimada A."/>
            <person name="Toyoda A."/>
            <person name="Kuroki Y."/>
            <person name="Fujiyama A."/>
            <person name="Sasaki T."/>
            <person name="Shimizu A."/>
            <person name="Asakawa S."/>
            <person name="Shimizu N."/>
            <person name="Hashimoto S."/>
            <person name="Yang J."/>
            <person name="Lee Y."/>
            <person name="Matsushima K."/>
            <person name="Sugano S."/>
            <person name="Sakaizumi M."/>
            <person name="Narita T."/>
            <person name="Ohishi K."/>
            <person name="Haga S."/>
            <person name="Ohta F."/>
            <person name="Nomoto H."/>
            <person name="Nogata K."/>
            <person name="Morishita T."/>
            <person name="Endo T."/>
            <person name="Shin-I T."/>
            <person name="Takeda H."/>
            <person name="Morishita S."/>
            <person name="Kohara Y."/>
        </authorList>
    </citation>
    <scope>NUCLEOTIDE SEQUENCE [LARGE SCALE GENOMIC DNA]</scope>
    <source>
        <strain>Hd-rR</strain>
    </source>
</reference>
<dbReference type="PROSITE" id="PS00615">
    <property type="entry name" value="C_TYPE_LECTIN_1"/>
    <property type="match status" value="1"/>
</dbReference>
<name>A0A3P9J4Y3_ORYLA</name>
<dbReference type="InterPro" id="IPR050111">
    <property type="entry name" value="C-type_lectin/snaclec_domain"/>
</dbReference>
<keyword evidence="1" id="KW-1015">Disulfide bond</keyword>
<dbReference type="InterPro" id="IPR018378">
    <property type="entry name" value="C-type_lectin_CS"/>
</dbReference>
<dbReference type="PANTHER" id="PTHR22803">
    <property type="entry name" value="MANNOSE, PHOSPHOLIPASE, LECTIN RECEPTOR RELATED"/>
    <property type="match status" value="1"/>
</dbReference>
<evidence type="ECO:0000313" key="3">
    <source>
        <dbReference type="Ensembl" id="ENSORLP00015027330.1"/>
    </source>
</evidence>
<dbReference type="Ensembl" id="ENSORLT00015000642.1">
    <property type="protein sequence ID" value="ENSORLP00015027330.1"/>
    <property type="gene ID" value="ENSORLG00015009822.1"/>
</dbReference>
<dbReference type="CDD" id="cd00037">
    <property type="entry name" value="CLECT"/>
    <property type="match status" value="1"/>
</dbReference>
<evidence type="ECO:0000259" key="2">
    <source>
        <dbReference type="PROSITE" id="PS50041"/>
    </source>
</evidence>
<feature type="domain" description="C-type lectin" evidence="2">
    <location>
        <begin position="1"/>
        <end position="93"/>
    </location>
</feature>
<evidence type="ECO:0000256" key="1">
    <source>
        <dbReference type="ARBA" id="ARBA00023157"/>
    </source>
</evidence>
<proteinExistence type="predicted"/>
<dbReference type="Pfam" id="PF00059">
    <property type="entry name" value="Lectin_C"/>
    <property type="match status" value="2"/>
</dbReference>
<organism evidence="3 4">
    <name type="scientific">Oryzias latipes</name>
    <name type="common">Japanese rice fish</name>
    <name type="synonym">Japanese killifish</name>
    <dbReference type="NCBI Taxonomy" id="8090"/>
    <lineage>
        <taxon>Eukaryota</taxon>
        <taxon>Metazoa</taxon>
        <taxon>Chordata</taxon>
        <taxon>Craniata</taxon>
        <taxon>Vertebrata</taxon>
        <taxon>Euteleostomi</taxon>
        <taxon>Actinopterygii</taxon>
        <taxon>Neopterygii</taxon>
        <taxon>Teleostei</taxon>
        <taxon>Neoteleostei</taxon>
        <taxon>Acanthomorphata</taxon>
        <taxon>Ovalentaria</taxon>
        <taxon>Atherinomorphae</taxon>
        <taxon>Beloniformes</taxon>
        <taxon>Adrianichthyidae</taxon>
        <taxon>Oryziinae</taxon>
        <taxon>Oryzias</taxon>
    </lineage>
</organism>
<dbReference type="PROSITE" id="PS50041">
    <property type="entry name" value="C_TYPE_LECTIN_2"/>
    <property type="match status" value="2"/>
</dbReference>
<protein>
    <recommendedName>
        <fullName evidence="2">C-type lectin domain-containing protein</fullName>
    </recommendedName>
</protein>
<dbReference type="Proteomes" id="UP000265200">
    <property type="component" value="Chromosome 12"/>
</dbReference>
<accession>A0A3P9J4Y3</accession>
<dbReference type="InterPro" id="IPR001304">
    <property type="entry name" value="C-type_lectin-like"/>
</dbReference>
<dbReference type="InterPro" id="IPR016186">
    <property type="entry name" value="C-type_lectin-like/link_sf"/>
</dbReference>
<reference evidence="3" key="3">
    <citation type="submission" date="2025-08" db="UniProtKB">
        <authorList>
            <consortium name="Ensembl"/>
        </authorList>
    </citation>
    <scope>IDENTIFICATION</scope>
    <source>
        <strain evidence="3">HSOK</strain>
    </source>
</reference>
<sequence>MKKSWEAALGDCIARGANLASIHNQEEEEFLSLYTKGSSKWIGLKHNPLEGEKLINSKSPEKIPESLIFLFFSPAGWLRFKNKCFLFKGKKNDIKGNWSYARNWCKEQGGDLAIIDDQYENGRINLEHPAWIGLSDLLAENQYAWSDGVSPVLYTHWDNNEPNNVGGTGCVSMHASKWFHGTWNDTKCDHAKPYICKISSGTTPSPCKALTCHSCTLLLLL</sequence>
<feature type="domain" description="C-type lectin" evidence="2">
    <location>
        <begin position="80"/>
        <end position="197"/>
    </location>
</feature>
<dbReference type="SMART" id="SM00034">
    <property type="entry name" value="CLECT"/>
    <property type="match status" value="1"/>
</dbReference>
<reference evidence="3 4" key="2">
    <citation type="submission" date="2017-04" db="EMBL/GenBank/DDBJ databases">
        <title>CpG methylation of centromeres and impact of large insertions on vertebrate speciation.</title>
        <authorList>
            <person name="Ichikawa K."/>
            <person name="Yoshimura J."/>
            <person name="Morishita S."/>
        </authorList>
    </citation>
    <scope>NUCLEOTIDE SEQUENCE</scope>
    <source>
        <strain evidence="3 4">HSOK</strain>
    </source>
</reference>